<dbReference type="GO" id="GO:0046872">
    <property type="term" value="F:metal ion binding"/>
    <property type="evidence" value="ECO:0007669"/>
    <property type="project" value="UniProtKB-KW"/>
</dbReference>
<comment type="cofactor">
    <cofactor evidence="1">
        <name>Mg(2+)</name>
        <dbReference type="ChEBI" id="CHEBI:18420"/>
    </cofactor>
</comment>
<evidence type="ECO:0008006" key="10">
    <source>
        <dbReference type="Google" id="ProtNLM"/>
    </source>
</evidence>
<keyword evidence="4" id="KW-0548">Nucleotidyltransferase</keyword>
<evidence type="ECO:0000256" key="1">
    <source>
        <dbReference type="ARBA" id="ARBA00001946"/>
    </source>
</evidence>
<evidence type="ECO:0000256" key="5">
    <source>
        <dbReference type="ARBA" id="ARBA00022723"/>
    </source>
</evidence>
<reference evidence="9" key="1">
    <citation type="submission" date="2018-05" db="EMBL/GenBank/DDBJ databases">
        <authorList>
            <person name="Lanie J.A."/>
            <person name="Ng W.-L."/>
            <person name="Kazmierczak K.M."/>
            <person name="Andrzejewski T.M."/>
            <person name="Davidsen T.M."/>
            <person name="Wayne K.J."/>
            <person name="Tettelin H."/>
            <person name="Glass J.I."/>
            <person name="Rusch D."/>
            <person name="Podicherti R."/>
            <person name="Tsui H.-C.T."/>
            <person name="Winkler M.E."/>
        </authorList>
    </citation>
    <scope>NUCLEOTIDE SEQUENCE</scope>
</reference>
<protein>
    <recommendedName>
        <fullName evidence="10">Selenoprotein O</fullName>
    </recommendedName>
</protein>
<dbReference type="EMBL" id="UINC01119815">
    <property type="protein sequence ID" value="SVC93912.1"/>
    <property type="molecule type" value="Genomic_DNA"/>
</dbReference>
<evidence type="ECO:0000256" key="8">
    <source>
        <dbReference type="ARBA" id="ARBA00022842"/>
    </source>
</evidence>
<sequence>MILLTTKVLVQSLLDTIQDNEADFTLTFRRLCEAALSPEREGSLRHLFKDAGAYDKWATNWRVRLSREAKAPDDRVELMHQANPAIIPRNHRIEQAIEAAVDQEDYGPFEKLLEVLSSPYEELEGLREYMLPPKPEEHVLQTFCGT</sequence>
<dbReference type="AlphaFoldDB" id="A0A382R9M0"/>
<evidence type="ECO:0000256" key="2">
    <source>
        <dbReference type="ARBA" id="ARBA00009747"/>
    </source>
</evidence>
<keyword evidence="3" id="KW-0808">Transferase</keyword>
<evidence type="ECO:0000256" key="7">
    <source>
        <dbReference type="ARBA" id="ARBA00022840"/>
    </source>
</evidence>
<dbReference type="PANTHER" id="PTHR32057:SF14">
    <property type="entry name" value="PROTEIN ADENYLYLTRANSFERASE SELO, MITOCHONDRIAL"/>
    <property type="match status" value="1"/>
</dbReference>
<proteinExistence type="inferred from homology"/>
<dbReference type="InterPro" id="IPR003846">
    <property type="entry name" value="SelO"/>
</dbReference>
<keyword evidence="5" id="KW-0479">Metal-binding</keyword>
<dbReference type="GO" id="GO:0070733">
    <property type="term" value="F:AMPylase activity"/>
    <property type="evidence" value="ECO:0007669"/>
    <property type="project" value="TreeGrafter"/>
</dbReference>
<gene>
    <name evidence="9" type="ORF">METZ01_LOCUS346766</name>
</gene>
<dbReference type="GO" id="GO:0005524">
    <property type="term" value="F:ATP binding"/>
    <property type="evidence" value="ECO:0007669"/>
    <property type="project" value="UniProtKB-KW"/>
</dbReference>
<organism evidence="9">
    <name type="scientific">marine metagenome</name>
    <dbReference type="NCBI Taxonomy" id="408172"/>
    <lineage>
        <taxon>unclassified sequences</taxon>
        <taxon>metagenomes</taxon>
        <taxon>ecological metagenomes</taxon>
    </lineage>
</organism>
<name>A0A382R9M0_9ZZZZ</name>
<comment type="similarity">
    <text evidence="2">Belongs to the SELO family.</text>
</comment>
<keyword evidence="6" id="KW-0547">Nucleotide-binding</keyword>
<keyword evidence="8" id="KW-0460">Magnesium</keyword>
<keyword evidence="7" id="KW-0067">ATP-binding</keyword>
<evidence type="ECO:0000313" key="9">
    <source>
        <dbReference type="EMBL" id="SVC93912.1"/>
    </source>
</evidence>
<dbReference type="PANTHER" id="PTHR32057">
    <property type="entry name" value="PROTEIN ADENYLYLTRANSFERASE SELO, MITOCHONDRIAL"/>
    <property type="match status" value="1"/>
</dbReference>
<evidence type="ECO:0000256" key="6">
    <source>
        <dbReference type="ARBA" id="ARBA00022741"/>
    </source>
</evidence>
<dbReference type="Pfam" id="PF02696">
    <property type="entry name" value="SelO"/>
    <property type="match status" value="1"/>
</dbReference>
<evidence type="ECO:0000256" key="4">
    <source>
        <dbReference type="ARBA" id="ARBA00022695"/>
    </source>
</evidence>
<accession>A0A382R9M0</accession>
<evidence type="ECO:0000256" key="3">
    <source>
        <dbReference type="ARBA" id="ARBA00022679"/>
    </source>
</evidence>